<name>A0A5C6EEN3_9BACT</name>
<keyword evidence="1 4" id="KW-0808">Transferase</keyword>
<gene>
    <name evidence="4" type="primary">yncA</name>
    <name evidence="4" type="ORF">Poly51_52820</name>
</gene>
<evidence type="ECO:0000313" key="4">
    <source>
        <dbReference type="EMBL" id="TWU47482.1"/>
    </source>
</evidence>
<dbReference type="InterPro" id="IPR000182">
    <property type="entry name" value="GNAT_dom"/>
</dbReference>
<dbReference type="InterPro" id="IPR016181">
    <property type="entry name" value="Acyl_CoA_acyltransferase"/>
</dbReference>
<dbReference type="Pfam" id="PF13420">
    <property type="entry name" value="Acetyltransf_4"/>
    <property type="match status" value="1"/>
</dbReference>
<proteinExistence type="predicted"/>
<accession>A0A5C6EEN3</accession>
<evidence type="ECO:0000259" key="3">
    <source>
        <dbReference type="PROSITE" id="PS51186"/>
    </source>
</evidence>
<dbReference type="RefSeq" id="WP_146461304.1">
    <property type="nucleotide sequence ID" value="NZ_SJPW01000007.1"/>
</dbReference>
<dbReference type="AlphaFoldDB" id="A0A5C6EEN3"/>
<sequence length="176" mass="19969">MGDALTDDSLSDPRCQEARTTDAEKIAEIYNHYVRVGGATFDLATWTAIQVRELLQIKPPEVWVICSSDDDMLGWASARQFSTRHGFRMSLESAIYMAPEAMGRGIADLLQQDVERRCRAANIHHLMARIISTNQRSIAFHRRHGYELVGIQKEVGHMDDRWIDLAIMQKILTPAS</sequence>
<evidence type="ECO:0000256" key="1">
    <source>
        <dbReference type="ARBA" id="ARBA00022679"/>
    </source>
</evidence>
<protein>
    <submittedName>
        <fullName evidence="4">N-acyltransferase YncA</fullName>
        <ecNumber evidence="4">2.3.1.-</ecNumber>
    </submittedName>
</protein>
<feature type="domain" description="N-acetyltransferase" evidence="3">
    <location>
        <begin position="13"/>
        <end position="173"/>
    </location>
</feature>
<dbReference type="GO" id="GO:0016747">
    <property type="term" value="F:acyltransferase activity, transferring groups other than amino-acyl groups"/>
    <property type="evidence" value="ECO:0007669"/>
    <property type="project" value="InterPro"/>
</dbReference>
<dbReference type="Proteomes" id="UP000318288">
    <property type="component" value="Unassembled WGS sequence"/>
</dbReference>
<keyword evidence="2 4" id="KW-0012">Acyltransferase</keyword>
<organism evidence="4 5">
    <name type="scientific">Rubripirellula tenax</name>
    <dbReference type="NCBI Taxonomy" id="2528015"/>
    <lineage>
        <taxon>Bacteria</taxon>
        <taxon>Pseudomonadati</taxon>
        <taxon>Planctomycetota</taxon>
        <taxon>Planctomycetia</taxon>
        <taxon>Pirellulales</taxon>
        <taxon>Pirellulaceae</taxon>
        <taxon>Rubripirellula</taxon>
    </lineage>
</organism>
<dbReference type="Gene3D" id="3.40.630.30">
    <property type="match status" value="1"/>
</dbReference>
<dbReference type="PANTHER" id="PTHR43072:SF23">
    <property type="entry name" value="UPF0039 PROTEIN C11D3.02C"/>
    <property type="match status" value="1"/>
</dbReference>
<evidence type="ECO:0000313" key="5">
    <source>
        <dbReference type="Proteomes" id="UP000318288"/>
    </source>
</evidence>
<dbReference type="SUPFAM" id="SSF55729">
    <property type="entry name" value="Acyl-CoA N-acyltransferases (Nat)"/>
    <property type="match status" value="1"/>
</dbReference>
<dbReference type="PROSITE" id="PS51186">
    <property type="entry name" value="GNAT"/>
    <property type="match status" value="1"/>
</dbReference>
<dbReference type="OrthoDB" id="9798006at2"/>
<dbReference type="EC" id="2.3.1.-" evidence="4"/>
<dbReference type="PANTHER" id="PTHR43072">
    <property type="entry name" value="N-ACETYLTRANSFERASE"/>
    <property type="match status" value="1"/>
</dbReference>
<comment type="caution">
    <text evidence="4">The sequence shown here is derived from an EMBL/GenBank/DDBJ whole genome shotgun (WGS) entry which is preliminary data.</text>
</comment>
<reference evidence="4 5" key="1">
    <citation type="submission" date="2019-02" db="EMBL/GenBank/DDBJ databases">
        <title>Deep-cultivation of Planctomycetes and their phenomic and genomic characterization uncovers novel biology.</title>
        <authorList>
            <person name="Wiegand S."/>
            <person name="Jogler M."/>
            <person name="Boedeker C."/>
            <person name="Pinto D."/>
            <person name="Vollmers J."/>
            <person name="Rivas-Marin E."/>
            <person name="Kohn T."/>
            <person name="Peeters S.H."/>
            <person name="Heuer A."/>
            <person name="Rast P."/>
            <person name="Oberbeckmann S."/>
            <person name="Bunk B."/>
            <person name="Jeske O."/>
            <person name="Meyerdierks A."/>
            <person name="Storesund J.E."/>
            <person name="Kallscheuer N."/>
            <person name="Luecker S."/>
            <person name="Lage O.M."/>
            <person name="Pohl T."/>
            <person name="Merkel B.J."/>
            <person name="Hornburger P."/>
            <person name="Mueller R.-W."/>
            <person name="Bruemmer F."/>
            <person name="Labrenz M."/>
            <person name="Spormann A.M."/>
            <person name="Op Den Camp H."/>
            <person name="Overmann J."/>
            <person name="Amann R."/>
            <person name="Jetten M.S.M."/>
            <person name="Mascher T."/>
            <person name="Medema M.H."/>
            <person name="Devos D.P."/>
            <person name="Kaster A.-K."/>
            <person name="Ovreas L."/>
            <person name="Rohde M."/>
            <person name="Galperin M.Y."/>
            <person name="Jogler C."/>
        </authorList>
    </citation>
    <scope>NUCLEOTIDE SEQUENCE [LARGE SCALE GENOMIC DNA]</scope>
    <source>
        <strain evidence="4 5">Poly51</strain>
    </source>
</reference>
<keyword evidence="5" id="KW-1185">Reference proteome</keyword>
<dbReference type="EMBL" id="SJPW01000007">
    <property type="protein sequence ID" value="TWU47482.1"/>
    <property type="molecule type" value="Genomic_DNA"/>
</dbReference>
<evidence type="ECO:0000256" key="2">
    <source>
        <dbReference type="ARBA" id="ARBA00023315"/>
    </source>
</evidence>